<comment type="pathway">
    <text evidence="8">Carotenoid biosynthesis; staphyloxanthin biosynthesis; staphyloxanthin from farnesyl diphosphate: step 4/5.</text>
</comment>
<evidence type="ECO:0000259" key="12">
    <source>
        <dbReference type="Pfam" id="PF00535"/>
    </source>
</evidence>
<keyword evidence="11" id="KW-1133">Transmembrane helix</keyword>
<organism evidence="13 14">
    <name type="scientific">Paenibacillus selenitireducens</name>
    <dbReference type="NCBI Taxonomy" id="1324314"/>
    <lineage>
        <taxon>Bacteria</taxon>
        <taxon>Bacillati</taxon>
        <taxon>Bacillota</taxon>
        <taxon>Bacilli</taxon>
        <taxon>Bacillales</taxon>
        <taxon>Paenibacillaceae</taxon>
        <taxon>Paenibacillus</taxon>
    </lineage>
</organism>
<dbReference type="GO" id="GO:0016117">
    <property type="term" value="P:carotenoid biosynthetic process"/>
    <property type="evidence" value="ECO:0007669"/>
    <property type="project" value="UniProtKB-KW"/>
</dbReference>
<dbReference type="GO" id="GO:0016757">
    <property type="term" value="F:glycosyltransferase activity"/>
    <property type="evidence" value="ECO:0007669"/>
    <property type="project" value="UniProtKB-KW"/>
</dbReference>
<evidence type="ECO:0000256" key="11">
    <source>
        <dbReference type="SAM" id="Phobius"/>
    </source>
</evidence>
<evidence type="ECO:0000256" key="2">
    <source>
        <dbReference type="ARBA" id="ARBA00022475"/>
    </source>
</evidence>
<dbReference type="OrthoDB" id="9806525at2"/>
<accession>A0A1T2XMA3</accession>
<comment type="caution">
    <text evidence="13">The sequence shown here is derived from an EMBL/GenBank/DDBJ whole genome shotgun (WGS) entry which is preliminary data.</text>
</comment>
<dbReference type="InterPro" id="IPR001173">
    <property type="entry name" value="Glyco_trans_2-like"/>
</dbReference>
<evidence type="ECO:0000256" key="3">
    <source>
        <dbReference type="ARBA" id="ARBA00022676"/>
    </source>
</evidence>
<dbReference type="Proteomes" id="UP000190188">
    <property type="component" value="Unassembled WGS sequence"/>
</dbReference>
<gene>
    <name evidence="13" type="ORF">BVG16_01220</name>
</gene>
<evidence type="ECO:0000256" key="4">
    <source>
        <dbReference type="ARBA" id="ARBA00022679"/>
    </source>
</evidence>
<name>A0A1T2XMA3_9BACL</name>
<evidence type="ECO:0000256" key="9">
    <source>
        <dbReference type="ARBA" id="ARBA00038120"/>
    </source>
</evidence>
<feature type="domain" description="Glycosyltransferase 2-like" evidence="12">
    <location>
        <begin position="37"/>
        <end position="201"/>
    </location>
</feature>
<evidence type="ECO:0000256" key="10">
    <source>
        <dbReference type="ARBA" id="ARBA00040345"/>
    </source>
</evidence>
<keyword evidence="5" id="KW-0125">Carotenoid biosynthesis</keyword>
<proteinExistence type="inferred from homology"/>
<keyword evidence="2" id="KW-1003">Cell membrane</keyword>
<evidence type="ECO:0000256" key="6">
    <source>
        <dbReference type="ARBA" id="ARBA00023136"/>
    </source>
</evidence>
<dbReference type="Gene3D" id="3.90.550.10">
    <property type="entry name" value="Spore Coat Polysaccharide Biosynthesis Protein SpsA, Chain A"/>
    <property type="match status" value="1"/>
</dbReference>
<dbReference type="CDD" id="cd00761">
    <property type="entry name" value="Glyco_tranf_GTA_type"/>
    <property type="match status" value="1"/>
</dbReference>
<feature type="transmembrane region" description="Helical" evidence="11">
    <location>
        <begin position="293"/>
        <end position="311"/>
    </location>
</feature>
<reference evidence="13 14" key="1">
    <citation type="submission" date="2017-01" db="EMBL/GenBank/DDBJ databases">
        <title>Genome analysis of Paenibacillus selenitrireducens ES3-24.</title>
        <authorList>
            <person name="Xu D."/>
            <person name="Yao R."/>
            <person name="Zheng S."/>
        </authorList>
    </citation>
    <scope>NUCLEOTIDE SEQUENCE [LARGE SCALE GENOMIC DNA]</scope>
    <source>
        <strain evidence="13 14">ES3-24</strain>
    </source>
</reference>
<evidence type="ECO:0000313" key="13">
    <source>
        <dbReference type="EMBL" id="OPA80997.1"/>
    </source>
</evidence>
<keyword evidence="4 13" id="KW-0808">Transferase</keyword>
<keyword evidence="3" id="KW-0328">Glycosyltransferase</keyword>
<keyword evidence="6 11" id="KW-0472">Membrane</keyword>
<evidence type="ECO:0000313" key="14">
    <source>
        <dbReference type="Proteomes" id="UP000190188"/>
    </source>
</evidence>
<dbReference type="Pfam" id="PF00535">
    <property type="entry name" value="Glycos_transf_2"/>
    <property type="match status" value="1"/>
</dbReference>
<evidence type="ECO:0000256" key="5">
    <source>
        <dbReference type="ARBA" id="ARBA00022746"/>
    </source>
</evidence>
<feature type="transmembrane region" description="Helical" evidence="11">
    <location>
        <begin position="318"/>
        <end position="342"/>
    </location>
</feature>
<evidence type="ECO:0000256" key="8">
    <source>
        <dbReference type="ARBA" id="ARBA00037904"/>
    </source>
</evidence>
<keyword evidence="11" id="KW-0812">Transmembrane</keyword>
<dbReference type="SUPFAM" id="SSF53448">
    <property type="entry name" value="Nucleotide-diphospho-sugar transferases"/>
    <property type="match status" value="1"/>
</dbReference>
<protein>
    <recommendedName>
        <fullName evidence="10">4,4'-diaponeurosporenoate glycosyltransferase</fullName>
    </recommendedName>
</protein>
<dbReference type="EMBL" id="MSZX01000001">
    <property type="protein sequence ID" value="OPA80997.1"/>
    <property type="molecule type" value="Genomic_DNA"/>
</dbReference>
<comment type="function">
    <text evidence="7">Catalyzes the glycosylation of 4,4'-diaponeurosporenoate, i.e. the esterification of glucose at the C1'' position with the carboxyl group of 4,4'-diaponeurosporenic acid, to form glycosyl-4,4'-diaponeurosporenoate. This is a step in the biosynthesis of staphyloxanthin, an orange pigment present in most staphylococci strains.</text>
</comment>
<sequence length="365" mass="41013">MWILILMLAGCLSGFVLFRKNTLPLYHELDPGQQKLSVIIPARNEECNLPYLLDSLMSQTMPPFEIIVVDDFSSDRTREIAERYAGVKVIAGSPLPQGWTGKSWAVWSGYLQATGDLFAFLDADIRLAPHALASLIKARERSKGVISVVPFHHTEKLYEKLALVMNMLGIFTFMSVFEKGNPKKGLYGSCILALREDYEKIKGHESVKSEVLDDLLIGSKFVEAGIPVTNFIGYGMVSFRMYPQGLRSEIEGFSKGAILSTSTLSPWTIVPIAIWVLGLLVSDAAFILANTSWALPLFIGYVMYMVQLFYFMKYVGVFGILMPVMHVFASLFFLVIMLYSLYQVVVLGQVRWKGRYVQVGGRRNR</sequence>
<dbReference type="STRING" id="1324314.BVG16_01220"/>
<feature type="transmembrane region" description="Helical" evidence="11">
    <location>
        <begin position="264"/>
        <end position="287"/>
    </location>
</feature>
<dbReference type="PANTHER" id="PTHR43646:SF2">
    <property type="entry name" value="GLYCOSYLTRANSFERASE 2-LIKE DOMAIN-CONTAINING PROTEIN"/>
    <property type="match status" value="1"/>
</dbReference>
<dbReference type="GO" id="GO:0005886">
    <property type="term" value="C:plasma membrane"/>
    <property type="evidence" value="ECO:0007669"/>
    <property type="project" value="UniProtKB-SubCell"/>
</dbReference>
<evidence type="ECO:0000256" key="1">
    <source>
        <dbReference type="ARBA" id="ARBA00004236"/>
    </source>
</evidence>
<comment type="subcellular location">
    <subcellularLocation>
        <location evidence="1">Cell membrane</location>
    </subcellularLocation>
</comment>
<keyword evidence="14" id="KW-1185">Reference proteome</keyword>
<dbReference type="AlphaFoldDB" id="A0A1T2XMA3"/>
<dbReference type="InterPro" id="IPR029044">
    <property type="entry name" value="Nucleotide-diphossugar_trans"/>
</dbReference>
<evidence type="ECO:0000256" key="7">
    <source>
        <dbReference type="ARBA" id="ARBA00037281"/>
    </source>
</evidence>
<dbReference type="PANTHER" id="PTHR43646">
    <property type="entry name" value="GLYCOSYLTRANSFERASE"/>
    <property type="match status" value="1"/>
</dbReference>
<comment type="similarity">
    <text evidence="9">Belongs to the glycosyltransferase 2 family. CrtQ subfamily.</text>
</comment>
<dbReference type="RefSeq" id="WP_078496719.1">
    <property type="nucleotide sequence ID" value="NZ_MSZX01000001.1"/>
</dbReference>